<dbReference type="EMBL" id="AWSJ01000119">
    <property type="protein sequence ID" value="ERI10118.1"/>
    <property type="molecule type" value="Genomic_DNA"/>
</dbReference>
<dbReference type="PATRIC" id="fig|649747.3.peg.1566"/>
<dbReference type="HOGENOM" id="CLU_207815_0_0_9"/>
<dbReference type="AlphaFoldDB" id="U1X6F3"/>
<evidence type="ECO:0000313" key="1">
    <source>
        <dbReference type="EMBL" id="ERI10118.1"/>
    </source>
</evidence>
<sequence>MECGAQVYCHDGFIGGVVLEAGNLLCFPCFEAKDEKQEE</sequence>
<reference evidence="1 2" key="1">
    <citation type="submission" date="2013-08" db="EMBL/GenBank/DDBJ databases">
        <authorList>
            <person name="Weinstock G."/>
            <person name="Sodergren E."/>
            <person name="Wylie T."/>
            <person name="Fulton L."/>
            <person name="Fulton R."/>
            <person name="Fronick C."/>
            <person name="O'Laughlin M."/>
            <person name="Godfrey J."/>
            <person name="Miner T."/>
            <person name="Herter B."/>
            <person name="Appelbaum E."/>
            <person name="Cordes M."/>
            <person name="Lek S."/>
            <person name="Wollam A."/>
            <person name="Pepin K.H."/>
            <person name="Palsikar V.B."/>
            <person name="Mitreva M."/>
            <person name="Wilson R.K."/>
        </authorList>
    </citation>
    <scope>NUCLEOTIDE SEQUENCE [LARGE SCALE GENOMIC DNA]</scope>
    <source>
        <strain evidence="1 2">ATCC 12856</strain>
    </source>
</reference>
<gene>
    <name evidence="1" type="ORF">HMPREF0083_01732</name>
</gene>
<keyword evidence="2" id="KW-1185">Reference proteome</keyword>
<proteinExistence type="predicted"/>
<dbReference type="STRING" id="649747.HMPREF0083_01732"/>
<evidence type="ECO:0000313" key="2">
    <source>
        <dbReference type="Proteomes" id="UP000016511"/>
    </source>
</evidence>
<protein>
    <submittedName>
        <fullName evidence="1">Uncharacterized protein</fullName>
    </submittedName>
</protein>
<accession>U1X6F3</accession>
<organism evidence="1 2">
    <name type="scientific">Aneurinibacillus aneurinilyticus ATCC 12856</name>
    <dbReference type="NCBI Taxonomy" id="649747"/>
    <lineage>
        <taxon>Bacteria</taxon>
        <taxon>Bacillati</taxon>
        <taxon>Bacillota</taxon>
        <taxon>Bacilli</taxon>
        <taxon>Bacillales</taxon>
        <taxon>Paenibacillaceae</taxon>
        <taxon>Aneurinibacillus group</taxon>
        <taxon>Aneurinibacillus</taxon>
    </lineage>
</organism>
<comment type="caution">
    <text evidence="1">The sequence shown here is derived from an EMBL/GenBank/DDBJ whole genome shotgun (WGS) entry which is preliminary data.</text>
</comment>
<name>U1X6F3_ANEAE</name>
<dbReference type="Proteomes" id="UP000016511">
    <property type="component" value="Unassembled WGS sequence"/>
</dbReference>